<sequence length="311" mass="35079">MYDSTKPYKTKILKLIKKTWKSPYLKVKESIYPITTPTKIYEQIDHTDGVGTKGIYHWRKHTYKNAALDALAMNLNDLAMVRATPFKLQNHIILPEDNHQAIIEIVATLSKECRKRKIVMTGGETSIHNDQQGMDISITVSGFIEKYKPNKLEIGDILIGLKSNGLHSNGITKLREVYGTEVREDFVKPTEIYLDKLLELNEKFDIHGLMHITGGAFTKLKDIIQDANAIIHQGEITKPQKVFRGIYEKGVSDEEMYKTFNCGVGFIISVPKSEAARLVRETEGSEIIGDVVKGSGLVKIQSFFSSSVVKY</sequence>
<evidence type="ECO:0000256" key="7">
    <source>
        <dbReference type="ARBA" id="ARBA00022840"/>
    </source>
</evidence>
<dbReference type="Pfam" id="PF00586">
    <property type="entry name" value="AIRS"/>
    <property type="match status" value="1"/>
</dbReference>
<dbReference type="GO" id="GO:0004641">
    <property type="term" value="F:phosphoribosylformylglycinamidine cyclo-ligase activity"/>
    <property type="evidence" value="ECO:0007669"/>
    <property type="project" value="UniProtKB-EC"/>
</dbReference>
<evidence type="ECO:0000256" key="3">
    <source>
        <dbReference type="ARBA" id="ARBA00013047"/>
    </source>
</evidence>
<keyword evidence="7" id="KW-0067">ATP-binding</keyword>
<organism evidence="14 15">
    <name type="scientific">Candidatus Woykebacteria bacterium RIFCSPHIGHO2_02_FULL_43_16b</name>
    <dbReference type="NCBI Taxonomy" id="1802601"/>
    <lineage>
        <taxon>Bacteria</taxon>
        <taxon>Candidatus Woykeibacteriota</taxon>
    </lineage>
</organism>
<evidence type="ECO:0000256" key="6">
    <source>
        <dbReference type="ARBA" id="ARBA00022741"/>
    </source>
</evidence>
<feature type="domain" description="PurM-like N-terminal" evidence="12">
    <location>
        <begin position="46"/>
        <end position="143"/>
    </location>
</feature>
<dbReference type="InterPro" id="IPR016188">
    <property type="entry name" value="PurM-like_N"/>
</dbReference>
<evidence type="ECO:0000256" key="8">
    <source>
        <dbReference type="ARBA" id="ARBA00031908"/>
    </source>
</evidence>
<evidence type="ECO:0000259" key="12">
    <source>
        <dbReference type="Pfam" id="PF00586"/>
    </source>
</evidence>
<evidence type="ECO:0000256" key="10">
    <source>
        <dbReference type="ARBA" id="ARBA00033093"/>
    </source>
</evidence>
<dbReference type="GO" id="GO:0005829">
    <property type="term" value="C:cytosol"/>
    <property type="evidence" value="ECO:0007669"/>
    <property type="project" value="TreeGrafter"/>
</dbReference>
<reference evidence="14 15" key="1">
    <citation type="journal article" date="2016" name="Nat. Commun.">
        <title>Thousands of microbial genomes shed light on interconnected biogeochemical processes in an aquifer system.</title>
        <authorList>
            <person name="Anantharaman K."/>
            <person name="Brown C.T."/>
            <person name="Hug L.A."/>
            <person name="Sharon I."/>
            <person name="Castelle C.J."/>
            <person name="Probst A.J."/>
            <person name="Thomas B.C."/>
            <person name="Singh A."/>
            <person name="Wilkins M.J."/>
            <person name="Karaoz U."/>
            <person name="Brodie E.L."/>
            <person name="Williams K.H."/>
            <person name="Hubbard S.S."/>
            <person name="Banfield J.F."/>
        </authorList>
    </citation>
    <scope>NUCLEOTIDE SEQUENCE [LARGE SCALE GENOMIC DNA]</scope>
</reference>
<dbReference type="GO" id="GO:0004637">
    <property type="term" value="F:phosphoribosylamine-glycine ligase activity"/>
    <property type="evidence" value="ECO:0007669"/>
    <property type="project" value="TreeGrafter"/>
</dbReference>
<dbReference type="SUPFAM" id="SSF56042">
    <property type="entry name" value="PurM C-terminal domain-like"/>
    <property type="match status" value="1"/>
</dbReference>
<dbReference type="PANTHER" id="PTHR10520:SF12">
    <property type="entry name" value="TRIFUNCTIONAL PURINE BIOSYNTHETIC PROTEIN ADENOSINE-3"/>
    <property type="match status" value="1"/>
</dbReference>
<dbReference type="EC" id="6.3.3.1" evidence="3"/>
<evidence type="ECO:0000313" key="14">
    <source>
        <dbReference type="EMBL" id="OGY28741.1"/>
    </source>
</evidence>
<evidence type="ECO:0000256" key="1">
    <source>
        <dbReference type="ARBA" id="ARBA00004686"/>
    </source>
</evidence>
<feature type="domain" description="PurM-like C-terminal" evidence="13">
    <location>
        <begin position="154"/>
        <end position="296"/>
    </location>
</feature>
<protein>
    <recommendedName>
        <fullName evidence="4">Phosphoribosylformylglycinamidine cyclo-ligase</fullName>
        <ecNumber evidence="3">6.3.3.1</ecNumber>
    </recommendedName>
    <alternativeName>
        <fullName evidence="9">AIR synthase</fullName>
    </alternativeName>
    <alternativeName>
        <fullName evidence="10">AIRS</fullName>
    </alternativeName>
    <alternativeName>
        <fullName evidence="8">Phosphoribosyl-aminoimidazole synthetase</fullName>
    </alternativeName>
</protein>
<evidence type="ECO:0000256" key="9">
    <source>
        <dbReference type="ARBA" id="ARBA00032931"/>
    </source>
</evidence>
<evidence type="ECO:0000256" key="4">
    <source>
        <dbReference type="ARBA" id="ARBA00020367"/>
    </source>
</evidence>
<accession>A0A1G1WMB9</accession>
<keyword evidence="5" id="KW-0436">Ligase</keyword>
<dbReference type="InterPro" id="IPR010918">
    <property type="entry name" value="PurM-like_C_dom"/>
</dbReference>
<evidence type="ECO:0000259" key="13">
    <source>
        <dbReference type="Pfam" id="PF02769"/>
    </source>
</evidence>
<dbReference type="PANTHER" id="PTHR10520">
    <property type="entry name" value="TRIFUNCTIONAL PURINE BIOSYNTHETIC PROTEIN ADENOSINE-3-RELATED"/>
    <property type="match status" value="1"/>
</dbReference>
<dbReference type="Pfam" id="PF02769">
    <property type="entry name" value="AIRS_C"/>
    <property type="match status" value="1"/>
</dbReference>
<dbReference type="GO" id="GO:0046084">
    <property type="term" value="P:adenine biosynthetic process"/>
    <property type="evidence" value="ECO:0007669"/>
    <property type="project" value="TreeGrafter"/>
</dbReference>
<dbReference type="SUPFAM" id="SSF55326">
    <property type="entry name" value="PurM N-terminal domain-like"/>
    <property type="match status" value="1"/>
</dbReference>
<keyword evidence="6" id="KW-0547">Nucleotide-binding</keyword>
<dbReference type="Gene3D" id="3.30.1330.10">
    <property type="entry name" value="PurM-like, N-terminal domain"/>
    <property type="match status" value="1"/>
</dbReference>
<dbReference type="EMBL" id="MHCX01000045">
    <property type="protein sequence ID" value="OGY28741.1"/>
    <property type="molecule type" value="Genomic_DNA"/>
</dbReference>
<name>A0A1G1WMB9_9BACT</name>
<proteinExistence type="inferred from homology"/>
<dbReference type="AlphaFoldDB" id="A0A1G1WMB9"/>
<evidence type="ECO:0000313" key="15">
    <source>
        <dbReference type="Proteomes" id="UP000177821"/>
    </source>
</evidence>
<dbReference type="InterPro" id="IPR004733">
    <property type="entry name" value="PurM_cligase"/>
</dbReference>
<dbReference type="InterPro" id="IPR036921">
    <property type="entry name" value="PurM-like_N_sf"/>
</dbReference>
<dbReference type="Proteomes" id="UP000177821">
    <property type="component" value="Unassembled WGS sequence"/>
</dbReference>
<dbReference type="GO" id="GO:0005524">
    <property type="term" value="F:ATP binding"/>
    <property type="evidence" value="ECO:0007669"/>
    <property type="project" value="UniProtKB-KW"/>
</dbReference>
<comment type="caution">
    <text evidence="14">The sequence shown here is derived from an EMBL/GenBank/DDBJ whole genome shotgun (WGS) entry which is preliminary data.</text>
</comment>
<comment type="catalytic activity">
    <reaction evidence="11">
        <text>2-formamido-N(1)-(5-O-phospho-beta-D-ribosyl)acetamidine + ATP = 5-amino-1-(5-phospho-beta-D-ribosyl)imidazole + ADP + phosphate + H(+)</text>
        <dbReference type="Rhea" id="RHEA:23032"/>
        <dbReference type="ChEBI" id="CHEBI:15378"/>
        <dbReference type="ChEBI" id="CHEBI:30616"/>
        <dbReference type="ChEBI" id="CHEBI:43474"/>
        <dbReference type="ChEBI" id="CHEBI:137981"/>
        <dbReference type="ChEBI" id="CHEBI:147287"/>
        <dbReference type="ChEBI" id="CHEBI:456216"/>
        <dbReference type="EC" id="6.3.3.1"/>
    </reaction>
</comment>
<evidence type="ECO:0000256" key="2">
    <source>
        <dbReference type="ARBA" id="ARBA00010280"/>
    </source>
</evidence>
<comment type="similarity">
    <text evidence="2">Belongs to the AIR synthase family.</text>
</comment>
<dbReference type="InterPro" id="IPR036676">
    <property type="entry name" value="PurM-like_C_sf"/>
</dbReference>
<dbReference type="GO" id="GO:0006189">
    <property type="term" value="P:'de novo' IMP biosynthetic process"/>
    <property type="evidence" value="ECO:0007669"/>
    <property type="project" value="UniProtKB-UniPathway"/>
</dbReference>
<dbReference type="UniPathway" id="UPA00074">
    <property type="reaction ID" value="UER00129"/>
</dbReference>
<evidence type="ECO:0000256" key="11">
    <source>
        <dbReference type="ARBA" id="ARBA00049057"/>
    </source>
</evidence>
<dbReference type="Gene3D" id="3.90.650.10">
    <property type="entry name" value="PurM-like C-terminal domain"/>
    <property type="match status" value="1"/>
</dbReference>
<evidence type="ECO:0000256" key="5">
    <source>
        <dbReference type="ARBA" id="ARBA00022598"/>
    </source>
</evidence>
<comment type="pathway">
    <text evidence="1">Purine metabolism; IMP biosynthesis via de novo pathway; 5-amino-1-(5-phospho-D-ribosyl)imidazole from N(2)-formyl-N(1)-(5-phospho-D-ribosyl)glycinamide: step 2/2.</text>
</comment>
<gene>
    <name evidence="14" type="ORF">A3J50_01350</name>
</gene>